<organism evidence="2 3">
    <name type="scientific">Bemisia tabaci</name>
    <name type="common">Sweetpotato whitefly</name>
    <name type="synonym">Aleurodes tabaci</name>
    <dbReference type="NCBI Taxonomy" id="7038"/>
    <lineage>
        <taxon>Eukaryota</taxon>
        <taxon>Metazoa</taxon>
        <taxon>Ecdysozoa</taxon>
        <taxon>Arthropoda</taxon>
        <taxon>Hexapoda</taxon>
        <taxon>Insecta</taxon>
        <taxon>Pterygota</taxon>
        <taxon>Neoptera</taxon>
        <taxon>Paraneoptera</taxon>
        <taxon>Hemiptera</taxon>
        <taxon>Sternorrhyncha</taxon>
        <taxon>Aleyrodoidea</taxon>
        <taxon>Aleyrodidae</taxon>
        <taxon>Aleyrodinae</taxon>
        <taxon>Bemisia</taxon>
    </lineage>
</organism>
<dbReference type="Gene3D" id="3.40.50.300">
    <property type="entry name" value="P-loop containing nucleotide triphosphate hydrolases"/>
    <property type="match status" value="1"/>
</dbReference>
<feature type="region of interest" description="Disordered" evidence="1">
    <location>
        <begin position="222"/>
        <end position="248"/>
    </location>
</feature>
<evidence type="ECO:0008006" key="4">
    <source>
        <dbReference type="Google" id="ProtNLM"/>
    </source>
</evidence>
<name>A0A9P0F1K7_BEMTA</name>
<gene>
    <name evidence="2" type="ORF">BEMITA_LOCUS6954</name>
</gene>
<dbReference type="InterPro" id="IPR027417">
    <property type="entry name" value="P-loop_NTPase"/>
</dbReference>
<accession>A0A9P0F1K7</accession>
<evidence type="ECO:0000313" key="2">
    <source>
        <dbReference type="EMBL" id="CAH0388000.1"/>
    </source>
</evidence>
<protein>
    <recommendedName>
        <fullName evidence="4">G domain-containing protein</fullName>
    </recommendedName>
</protein>
<dbReference type="SUPFAM" id="SSF52540">
    <property type="entry name" value="P-loop containing nucleoside triphosphate hydrolases"/>
    <property type="match status" value="1"/>
</dbReference>
<keyword evidence="3" id="KW-1185">Reference proteome</keyword>
<dbReference type="AlphaFoldDB" id="A0A9P0F1K7"/>
<evidence type="ECO:0000313" key="3">
    <source>
        <dbReference type="Proteomes" id="UP001152759"/>
    </source>
</evidence>
<feature type="compositionally biased region" description="Polar residues" evidence="1">
    <location>
        <begin position="222"/>
        <end position="246"/>
    </location>
</feature>
<sequence length="511" mass="57238">MEDYSGKAILKAVFPCLILITSIEGNVDIRSSAQPIADDVSLIVDSHFRPGSAYSFFPSKNSNALRQGDWRSDEPFDILTPINEQSQNDDNQNTQRLEDIIDLKVPSPLEVIPRQNPFRHRFRKNHGDSKSSLQVNEYIVPDDQPPELQQPSWNSDLSNNPSMDSILTPSGPKMDLHLPGNQEINSAQYDFPTYYFFNRIDDNIPVLTRKARNVVSEPEITLNQGAKNESNSETGLSLEKSASPSRNETEAQIALDLLQEGEKRLNSSSYPSEAVLILGNTGSGKSTLTQFMTGDGENLISFEDVSGSGDFIINDTLGRISNASTITSWTVYPESMVDIISNTTFYDCPGFSDTRGVAHDITTTYFTKELLKRLDKVKLIFTINHSSVRIGVDRQDFMTFAEHVTSVVKDVEKYNESIALIVTKVENQYRKGVLVPDEKVVESVAGFLKIVKAELHRKMQNNDTFTEMKPKTIPILKFIDVLLQQKGDLTLRLVFLEDLTKQVLSPGSIRC</sequence>
<dbReference type="Proteomes" id="UP001152759">
    <property type="component" value="Chromosome 4"/>
</dbReference>
<reference evidence="2" key="1">
    <citation type="submission" date="2021-12" db="EMBL/GenBank/DDBJ databases">
        <authorList>
            <person name="King R."/>
        </authorList>
    </citation>
    <scope>NUCLEOTIDE SEQUENCE</scope>
</reference>
<proteinExistence type="predicted"/>
<dbReference type="EMBL" id="OU963865">
    <property type="protein sequence ID" value="CAH0388000.1"/>
    <property type="molecule type" value="Genomic_DNA"/>
</dbReference>
<evidence type="ECO:0000256" key="1">
    <source>
        <dbReference type="SAM" id="MobiDB-lite"/>
    </source>
</evidence>